<protein>
    <recommendedName>
        <fullName evidence="1">HNH nuclease domain-containing protein</fullName>
    </recommendedName>
</protein>
<reference evidence="2" key="1">
    <citation type="journal article" date="2015" name="Nature">
        <title>Complex archaea that bridge the gap between prokaryotes and eukaryotes.</title>
        <authorList>
            <person name="Spang A."/>
            <person name="Saw J.H."/>
            <person name="Jorgensen S.L."/>
            <person name="Zaremba-Niedzwiedzka K."/>
            <person name="Martijn J."/>
            <person name="Lind A.E."/>
            <person name="van Eijk R."/>
            <person name="Schleper C."/>
            <person name="Guy L."/>
            <person name="Ettema T.J."/>
        </authorList>
    </citation>
    <scope>NUCLEOTIDE SEQUENCE</scope>
</reference>
<organism evidence="2">
    <name type="scientific">marine sediment metagenome</name>
    <dbReference type="NCBI Taxonomy" id="412755"/>
    <lineage>
        <taxon>unclassified sequences</taxon>
        <taxon>metagenomes</taxon>
        <taxon>ecological metagenomes</taxon>
    </lineage>
</organism>
<dbReference type="SMART" id="SM00507">
    <property type="entry name" value="HNHc"/>
    <property type="match status" value="1"/>
</dbReference>
<dbReference type="InterPro" id="IPR003615">
    <property type="entry name" value="HNH_nuc"/>
</dbReference>
<dbReference type="AlphaFoldDB" id="A0A0F9P0G9"/>
<proteinExistence type="predicted"/>
<accession>A0A0F9P0G9</accession>
<gene>
    <name evidence="2" type="ORF">LCGC14_1273160</name>
</gene>
<comment type="caution">
    <text evidence="2">The sequence shown here is derived from an EMBL/GenBank/DDBJ whole genome shotgun (WGS) entry which is preliminary data.</text>
</comment>
<evidence type="ECO:0000259" key="1">
    <source>
        <dbReference type="SMART" id="SM00507"/>
    </source>
</evidence>
<feature type="domain" description="HNH nuclease" evidence="1">
    <location>
        <begin position="17"/>
        <end position="69"/>
    </location>
</feature>
<dbReference type="Gene3D" id="1.10.30.50">
    <property type="match status" value="1"/>
</dbReference>
<name>A0A0F9P0G9_9ZZZZ</name>
<dbReference type="CDD" id="cd00085">
    <property type="entry name" value="HNHc"/>
    <property type="match status" value="1"/>
</dbReference>
<dbReference type="EMBL" id="LAZR01007166">
    <property type="protein sequence ID" value="KKM87012.1"/>
    <property type="molecule type" value="Genomic_DNA"/>
</dbReference>
<dbReference type="InterPro" id="IPR002711">
    <property type="entry name" value="HNH"/>
</dbReference>
<dbReference type="Pfam" id="PF01844">
    <property type="entry name" value="HNH"/>
    <property type="match status" value="1"/>
</dbReference>
<sequence length="82" mass="9738">MSGKRYRLQKTERLQLKIKLLVAHGSNCWWCEEPFSPDDWPTFEHVNPLSLGGTWSFENLRLTHESCNEMRANHYPISYEVK</sequence>
<evidence type="ECO:0000313" key="2">
    <source>
        <dbReference type="EMBL" id="KKM87012.1"/>
    </source>
</evidence>